<name>A0A7J6LRP5_PEROL</name>
<dbReference type="Proteomes" id="UP000570595">
    <property type="component" value="Unassembled WGS sequence"/>
</dbReference>
<dbReference type="EMBL" id="JABANN010000081">
    <property type="protein sequence ID" value="KAF4672291.1"/>
    <property type="molecule type" value="Genomic_DNA"/>
</dbReference>
<dbReference type="Proteomes" id="UP000572268">
    <property type="component" value="Unassembled WGS sequence"/>
</dbReference>
<proteinExistence type="predicted"/>
<evidence type="ECO:0000313" key="4">
    <source>
        <dbReference type="Proteomes" id="UP000570595"/>
    </source>
</evidence>
<protein>
    <submittedName>
        <fullName evidence="2">Uncharacterized protein</fullName>
    </submittedName>
</protein>
<feature type="signal peptide" evidence="1">
    <location>
        <begin position="1"/>
        <end position="19"/>
    </location>
</feature>
<dbReference type="EMBL" id="JABAHT010000182">
    <property type="protein sequence ID" value="KAF4661965.1"/>
    <property type="molecule type" value="Genomic_DNA"/>
</dbReference>
<evidence type="ECO:0000313" key="3">
    <source>
        <dbReference type="EMBL" id="KAF4672291.1"/>
    </source>
</evidence>
<gene>
    <name evidence="3" type="ORF">FOL46_009198</name>
    <name evidence="2" type="ORF">FOZ61_002838</name>
</gene>
<sequence>MAILPLIGLLAFCIAHSRAQQWQGDCISGKFELYYKTAMPGTPFEKAEPPVRVLEFTATEEGQCAVSFYLDDLHQSGFSALYTPEDFFTELKLYDVDRIPIPFNDDFEEIQNDLTLSVLLYDPIGEIVTMLWERGVTKYASTW</sequence>
<comment type="caution">
    <text evidence="2">The sequence shown here is derived from an EMBL/GenBank/DDBJ whole genome shotgun (WGS) entry which is preliminary data.</text>
</comment>
<keyword evidence="1" id="KW-0732">Signal</keyword>
<evidence type="ECO:0000256" key="1">
    <source>
        <dbReference type="SAM" id="SignalP"/>
    </source>
</evidence>
<evidence type="ECO:0000313" key="2">
    <source>
        <dbReference type="EMBL" id="KAF4661965.1"/>
    </source>
</evidence>
<reference evidence="4 5" key="1">
    <citation type="submission" date="2020-04" db="EMBL/GenBank/DDBJ databases">
        <title>Perkinsus olseni comparative genomics.</title>
        <authorList>
            <person name="Bogema D.R."/>
        </authorList>
    </citation>
    <scope>NUCLEOTIDE SEQUENCE [LARGE SCALE GENOMIC DNA]</scope>
    <source>
        <strain evidence="2">ATCC PRA-179</strain>
        <strain evidence="3">ATCC PRA-31</strain>
    </source>
</reference>
<evidence type="ECO:0000313" key="5">
    <source>
        <dbReference type="Proteomes" id="UP000572268"/>
    </source>
</evidence>
<organism evidence="2 4">
    <name type="scientific">Perkinsus olseni</name>
    <name type="common">Perkinsus atlanticus</name>
    <dbReference type="NCBI Taxonomy" id="32597"/>
    <lineage>
        <taxon>Eukaryota</taxon>
        <taxon>Sar</taxon>
        <taxon>Alveolata</taxon>
        <taxon>Perkinsozoa</taxon>
        <taxon>Perkinsea</taxon>
        <taxon>Perkinsida</taxon>
        <taxon>Perkinsidae</taxon>
        <taxon>Perkinsus</taxon>
    </lineage>
</organism>
<dbReference type="AlphaFoldDB" id="A0A7J6LRP5"/>
<feature type="chain" id="PRO_5044127924" evidence="1">
    <location>
        <begin position="20"/>
        <end position="143"/>
    </location>
</feature>
<accession>A0A7J6LRP5</accession>